<sequence>MHDVDGVALGGEALGEGEGEALFVLDDQESHGTQGRKGKLKITSGCFSFGSASVGEIEGVESRPTREEPT</sequence>
<name>A0ABQ2TN92_STREZ</name>
<proteinExistence type="predicted"/>
<keyword evidence="2" id="KW-1185">Reference proteome</keyword>
<organism evidence="1 2">
    <name type="scientific">Streptomyces pseudogriseolus</name>
    <name type="common">Streptomyces gancidicus</name>
    <name type="synonym">Streptomyces rubiginosus</name>
    <dbReference type="NCBI Taxonomy" id="36817"/>
    <lineage>
        <taxon>Bacteria</taxon>
        <taxon>Bacillati</taxon>
        <taxon>Actinomycetota</taxon>
        <taxon>Actinomycetes</taxon>
        <taxon>Kitasatosporales</taxon>
        <taxon>Streptomycetaceae</taxon>
        <taxon>Streptomyces</taxon>
        <taxon>Streptomyces pseudogriseolus group</taxon>
    </lineage>
</organism>
<reference evidence="2" key="1">
    <citation type="journal article" date="2019" name="Int. J. Syst. Evol. Microbiol.">
        <title>The Global Catalogue of Microorganisms (GCM) 10K type strain sequencing project: providing services to taxonomists for standard genome sequencing and annotation.</title>
        <authorList>
            <consortium name="The Broad Institute Genomics Platform"/>
            <consortium name="The Broad Institute Genome Sequencing Center for Infectious Disease"/>
            <person name="Wu L."/>
            <person name="Ma J."/>
        </authorList>
    </citation>
    <scope>NUCLEOTIDE SEQUENCE [LARGE SCALE GENOMIC DNA]</scope>
    <source>
        <strain evidence="2">JCM 4416</strain>
    </source>
</reference>
<protein>
    <submittedName>
        <fullName evidence="1">Uncharacterized protein</fullName>
    </submittedName>
</protein>
<evidence type="ECO:0000313" key="2">
    <source>
        <dbReference type="Proteomes" id="UP000597853"/>
    </source>
</evidence>
<accession>A0ABQ2TN92</accession>
<dbReference type="Proteomes" id="UP000597853">
    <property type="component" value="Unassembled WGS sequence"/>
</dbReference>
<gene>
    <name evidence="1" type="ORF">GCM10010285_61720</name>
</gene>
<dbReference type="EMBL" id="BMTX01000032">
    <property type="protein sequence ID" value="GGS74669.1"/>
    <property type="molecule type" value="Genomic_DNA"/>
</dbReference>
<evidence type="ECO:0000313" key="1">
    <source>
        <dbReference type="EMBL" id="GGS74669.1"/>
    </source>
</evidence>
<comment type="caution">
    <text evidence="1">The sequence shown here is derived from an EMBL/GenBank/DDBJ whole genome shotgun (WGS) entry which is preliminary data.</text>
</comment>